<dbReference type="PANTHER" id="PTHR23056">
    <property type="entry name" value="CALCINEURIN B"/>
    <property type="match status" value="1"/>
</dbReference>
<keyword evidence="7" id="KW-1185">Reference proteome</keyword>
<dbReference type="AlphaFoldDB" id="A0A833RJR8"/>
<dbReference type="PRINTS" id="PR00450">
    <property type="entry name" value="RECOVERIN"/>
</dbReference>
<dbReference type="InterPro" id="IPR002048">
    <property type="entry name" value="EF_hand_dom"/>
</dbReference>
<accession>A0A833RJR8</accession>
<dbReference type="PANTHER" id="PTHR23056:SF44">
    <property type="entry name" value="CALCINEURIN B-LIKE PROTEIN 1"/>
    <property type="match status" value="1"/>
</dbReference>
<dbReference type="InterPro" id="IPR018247">
    <property type="entry name" value="EF_Hand_1_Ca_BS"/>
</dbReference>
<comment type="subcellular location">
    <subcellularLocation>
        <location evidence="4">Membrane</location>
    </subcellularLocation>
</comment>
<evidence type="ECO:0000256" key="3">
    <source>
        <dbReference type="ARBA" id="ARBA00023774"/>
    </source>
</evidence>
<proteinExistence type="inferred from homology"/>
<keyword evidence="4" id="KW-0479">Metal-binding</keyword>
<dbReference type="GO" id="GO:0019900">
    <property type="term" value="F:kinase binding"/>
    <property type="evidence" value="ECO:0007669"/>
    <property type="project" value="UniProtKB-UniRule"/>
</dbReference>
<dbReference type="FunFam" id="1.10.238.10:FF:000073">
    <property type="entry name" value="calcineurin B-like protein 3"/>
    <property type="match status" value="1"/>
</dbReference>
<dbReference type="SMART" id="SM00054">
    <property type="entry name" value="EFh"/>
    <property type="match status" value="3"/>
</dbReference>
<comment type="similarity">
    <text evidence="3 4">Belongs to the calcineurin regulatory subunit family.</text>
</comment>
<reference evidence="6" key="1">
    <citation type="submission" date="2020-01" db="EMBL/GenBank/DDBJ databases">
        <title>Genome sequence of Kobresia littledalei, the first chromosome-level genome in the family Cyperaceae.</title>
        <authorList>
            <person name="Qu G."/>
        </authorList>
    </citation>
    <scope>NUCLEOTIDE SEQUENCE</scope>
    <source>
        <strain evidence="6">C.B.Clarke</strain>
        <tissue evidence="6">Leaf</tissue>
    </source>
</reference>
<dbReference type="PROSITE" id="PS50222">
    <property type="entry name" value="EF_HAND_2"/>
    <property type="match status" value="3"/>
</dbReference>
<keyword evidence="4" id="KW-0472">Membrane</keyword>
<gene>
    <name evidence="6" type="ORF">FCM35_KLT16212</name>
</gene>
<evidence type="ECO:0000313" key="6">
    <source>
        <dbReference type="EMBL" id="KAF3340441.1"/>
    </source>
</evidence>
<dbReference type="Proteomes" id="UP000623129">
    <property type="component" value="Unassembled WGS sequence"/>
</dbReference>
<evidence type="ECO:0000256" key="1">
    <source>
        <dbReference type="ARBA" id="ARBA00022737"/>
    </source>
</evidence>
<evidence type="ECO:0000259" key="5">
    <source>
        <dbReference type="PROSITE" id="PS50222"/>
    </source>
</evidence>
<keyword evidence="2 4" id="KW-0106">Calcium</keyword>
<dbReference type="InterPro" id="IPR011992">
    <property type="entry name" value="EF-hand-dom_pair"/>
</dbReference>
<dbReference type="EMBL" id="SWLB01000003">
    <property type="protein sequence ID" value="KAF3340441.1"/>
    <property type="molecule type" value="Genomic_DNA"/>
</dbReference>
<comment type="caution">
    <text evidence="6">The sequence shown here is derived from an EMBL/GenBank/DDBJ whole genome shotgun (WGS) entry which is preliminary data.</text>
</comment>
<dbReference type="Gene3D" id="1.10.238.10">
    <property type="entry name" value="EF-hand"/>
    <property type="match status" value="1"/>
</dbReference>
<sequence length="193" mass="22428">MGCFTSRFKQRFPGYDGPKELASQTSFTVSEVEALFEMFKDISGSMADDGLISKEEFQLALFKNSKKENLFANRIFQLFDLKHRGALDFSDFVKSLNVFHPHTSLEEKVNFEFKLYDLDDTGFIERTEVKEMLYALQKESEIRLSDATVETILDKTFQDIDGNQDGKIDKDEWSHFVSRRPSLMKIMTLPYLK</sequence>
<evidence type="ECO:0000313" key="7">
    <source>
        <dbReference type="Proteomes" id="UP000623129"/>
    </source>
</evidence>
<dbReference type="SUPFAM" id="SSF47473">
    <property type="entry name" value="EF-hand"/>
    <property type="match status" value="1"/>
</dbReference>
<name>A0A833RJR8_9POAL</name>
<keyword evidence="1 4" id="KW-0677">Repeat</keyword>
<protein>
    <recommendedName>
        <fullName evidence="4">Calcineurin B-like protein</fullName>
    </recommendedName>
</protein>
<dbReference type="InterPro" id="IPR045198">
    <property type="entry name" value="CNBL1-10"/>
</dbReference>
<dbReference type="OrthoDB" id="191686at2759"/>
<dbReference type="PROSITE" id="PS00018">
    <property type="entry name" value="EF_HAND_1"/>
    <property type="match status" value="2"/>
</dbReference>
<dbReference type="GO" id="GO:0019722">
    <property type="term" value="P:calcium-mediated signaling"/>
    <property type="evidence" value="ECO:0007669"/>
    <property type="project" value="UniProtKB-UniRule"/>
</dbReference>
<evidence type="ECO:0000256" key="2">
    <source>
        <dbReference type="ARBA" id="ARBA00022837"/>
    </source>
</evidence>
<dbReference type="GO" id="GO:0005509">
    <property type="term" value="F:calcium ion binding"/>
    <property type="evidence" value="ECO:0007669"/>
    <property type="project" value="UniProtKB-UniRule"/>
</dbReference>
<evidence type="ECO:0000256" key="4">
    <source>
        <dbReference type="RuleBase" id="RU369080"/>
    </source>
</evidence>
<comment type="function">
    <text evidence="4">Acts as a calcium sensor. CBL proteins interact with CIPK serine-threonine protein kinases. Binding of a CBL protein to the regulatory NAF domain of a CIPK protein lead to the activation of the kinase in a calcium-dependent manner.</text>
</comment>
<feature type="domain" description="EF-hand" evidence="5">
    <location>
        <begin position="104"/>
        <end position="139"/>
    </location>
</feature>
<dbReference type="GO" id="GO:0016020">
    <property type="term" value="C:membrane"/>
    <property type="evidence" value="ECO:0007669"/>
    <property type="project" value="UniProtKB-SubCell"/>
</dbReference>
<feature type="domain" description="EF-hand" evidence="5">
    <location>
        <begin position="148"/>
        <end position="183"/>
    </location>
</feature>
<feature type="domain" description="EF-hand" evidence="5">
    <location>
        <begin position="67"/>
        <end position="102"/>
    </location>
</feature>
<comment type="subunit">
    <text evidence="4">Homodimer. Interacts with CIPK.</text>
</comment>
<dbReference type="Pfam" id="PF13499">
    <property type="entry name" value="EF-hand_7"/>
    <property type="match status" value="1"/>
</dbReference>
<organism evidence="6 7">
    <name type="scientific">Carex littledalei</name>
    <dbReference type="NCBI Taxonomy" id="544730"/>
    <lineage>
        <taxon>Eukaryota</taxon>
        <taxon>Viridiplantae</taxon>
        <taxon>Streptophyta</taxon>
        <taxon>Embryophyta</taxon>
        <taxon>Tracheophyta</taxon>
        <taxon>Spermatophyta</taxon>
        <taxon>Magnoliopsida</taxon>
        <taxon>Liliopsida</taxon>
        <taxon>Poales</taxon>
        <taxon>Cyperaceae</taxon>
        <taxon>Cyperoideae</taxon>
        <taxon>Cariceae</taxon>
        <taxon>Carex</taxon>
        <taxon>Carex subgen. Euthyceras</taxon>
    </lineage>
</organism>